<accession>A0A1J0GGY9</accession>
<keyword evidence="2" id="KW-1185">Reference proteome</keyword>
<name>A0A1J0GGY9_9CLOT</name>
<dbReference type="Pfam" id="PF10946">
    <property type="entry name" value="DUF2625"/>
    <property type="match status" value="1"/>
</dbReference>
<gene>
    <name evidence="1" type="ORF">A7L45_11120</name>
</gene>
<dbReference type="AlphaFoldDB" id="A0A1J0GGY9"/>
<evidence type="ECO:0000313" key="1">
    <source>
        <dbReference type="EMBL" id="APC40581.1"/>
    </source>
</evidence>
<dbReference type="RefSeq" id="WP_071612870.1">
    <property type="nucleotide sequence ID" value="NZ_CP015756.1"/>
</dbReference>
<protein>
    <submittedName>
        <fullName evidence="1">Uncharacterized protein</fullName>
    </submittedName>
</protein>
<sequence>MMFSDSNKNIKLNMYKTSIGQYTLYMLKITSKSALGSLIFNTSGLTVDNWIRIVGYENKENIGIISYNKINEHGLSNSIDKMLIVGDDVIGGIFALNVGKFADKIGDVSNFAPNTLQWEALEMKYYEFITWIVLGNTDEFYSTLRWSKWQKKS</sequence>
<dbReference type="EMBL" id="CP015756">
    <property type="protein sequence ID" value="APC40581.1"/>
    <property type="molecule type" value="Genomic_DNA"/>
</dbReference>
<dbReference type="Proteomes" id="UP000182569">
    <property type="component" value="Chromosome"/>
</dbReference>
<dbReference type="InterPro" id="IPR021239">
    <property type="entry name" value="DUF2625"/>
</dbReference>
<dbReference type="KEGG" id="ceu:A7L45_11120"/>
<organism evidence="1 2">
    <name type="scientific">Clostridium estertheticum subsp. estertheticum</name>
    <dbReference type="NCBI Taxonomy" id="1552"/>
    <lineage>
        <taxon>Bacteria</taxon>
        <taxon>Bacillati</taxon>
        <taxon>Bacillota</taxon>
        <taxon>Clostridia</taxon>
        <taxon>Eubacteriales</taxon>
        <taxon>Clostridiaceae</taxon>
        <taxon>Clostridium</taxon>
    </lineage>
</organism>
<reference evidence="2" key="1">
    <citation type="journal article" date="2016" name="Front. Microbiol.">
        <title>Complete Genome Sequence of Clostridium estertheticum DSM 8809, a Microbe Identified in Spoiled Vacuum Packed Beef.</title>
        <authorList>
            <person name="Yu Z."/>
            <person name="Gunn L."/>
            <person name="Brennan E."/>
            <person name="Reid R."/>
            <person name="Wall P.G."/>
            <person name="Gaora O.P."/>
            <person name="Hurley D."/>
            <person name="Bolton D."/>
            <person name="Fanning S."/>
        </authorList>
    </citation>
    <scope>NUCLEOTIDE SEQUENCE [LARGE SCALE GENOMIC DNA]</scope>
    <source>
        <strain evidence="2">DSM 8809</strain>
    </source>
</reference>
<evidence type="ECO:0000313" key="2">
    <source>
        <dbReference type="Proteomes" id="UP000182569"/>
    </source>
</evidence>
<dbReference type="STRING" id="1552.A7L45_11120"/>
<proteinExistence type="predicted"/>